<name>A0A1S1QXR2_9ACTN</name>
<keyword evidence="3" id="KW-1185">Reference proteome</keyword>
<dbReference type="Proteomes" id="UP000179627">
    <property type="component" value="Unassembled WGS sequence"/>
</dbReference>
<dbReference type="PANTHER" id="PTHR45737">
    <property type="entry name" value="VON WILLEBRAND FACTOR A DOMAIN-CONTAINING PROTEIN 5A"/>
    <property type="match status" value="1"/>
</dbReference>
<accession>A0A1S1QXR2</accession>
<reference evidence="3" key="1">
    <citation type="submission" date="2016-07" db="EMBL/GenBank/DDBJ databases">
        <title>Sequence Frankia sp. strain CcI1.17.</title>
        <authorList>
            <person name="Ghodhbane-Gtari F."/>
            <person name="Swanson E."/>
            <person name="Gueddou A."/>
            <person name="Morris K."/>
            <person name="Hezbri K."/>
            <person name="Ktari A."/>
            <person name="Nouioui I."/>
            <person name="Abebe-Akele F."/>
            <person name="Simpson S."/>
            <person name="Thomas K."/>
            <person name="Gtari M."/>
            <person name="Tisa L.S."/>
            <person name="Hurst S."/>
        </authorList>
    </citation>
    <scope>NUCLEOTIDE SEQUENCE [LARGE SCALE GENOMIC DNA]</scope>
    <source>
        <strain evidence="3">Cc1.17</strain>
    </source>
</reference>
<dbReference type="SUPFAM" id="SSF53300">
    <property type="entry name" value="vWA-like"/>
    <property type="match status" value="1"/>
</dbReference>
<dbReference type="InterPro" id="IPR002035">
    <property type="entry name" value="VWF_A"/>
</dbReference>
<dbReference type="Pfam" id="PF13768">
    <property type="entry name" value="VWA_3"/>
    <property type="match status" value="1"/>
</dbReference>
<dbReference type="SMART" id="SM00327">
    <property type="entry name" value="VWA"/>
    <property type="match status" value="1"/>
</dbReference>
<dbReference type="InterPro" id="IPR036465">
    <property type="entry name" value="vWFA_dom_sf"/>
</dbReference>
<protein>
    <recommendedName>
        <fullName evidence="1">VWFA domain-containing protein</fullName>
    </recommendedName>
</protein>
<dbReference type="CDD" id="cd00198">
    <property type="entry name" value="vWFA"/>
    <property type="match status" value="1"/>
</dbReference>
<dbReference type="Gene3D" id="3.40.50.410">
    <property type="entry name" value="von Willebrand factor, type A domain"/>
    <property type="match status" value="1"/>
</dbReference>
<evidence type="ECO:0000313" key="3">
    <source>
        <dbReference type="Proteomes" id="UP000179627"/>
    </source>
</evidence>
<dbReference type="Gene3D" id="2.60.40.3670">
    <property type="match status" value="1"/>
</dbReference>
<dbReference type="Gene3D" id="1.20.120.1690">
    <property type="match status" value="1"/>
</dbReference>
<dbReference type="AlphaFoldDB" id="A0A1S1QXR2"/>
<dbReference type="OrthoDB" id="568872at2"/>
<dbReference type="PROSITE" id="PS50234">
    <property type="entry name" value="VWFA"/>
    <property type="match status" value="1"/>
</dbReference>
<proteinExistence type="predicted"/>
<evidence type="ECO:0000259" key="1">
    <source>
        <dbReference type="PROSITE" id="PS50234"/>
    </source>
</evidence>
<dbReference type="EMBL" id="MBLM01000102">
    <property type="protein sequence ID" value="OHV39478.1"/>
    <property type="molecule type" value="Genomic_DNA"/>
</dbReference>
<organism evidence="2 3">
    <name type="scientific">Parafrankia colletiae</name>
    <dbReference type="NCBI Taxonomy" id="573497"/>
    <lineage>
        <taxon>Bacteria</taxon>
        <taxon>Bacillati</taxon>
        <taxon>Actinomycetota</taxon>
        <taxon>Actinomycetes</taxon>
        <taxon>Frankiales</taxon>
        <taxon>Frankiaceae</taxon>
        <taxon>Parafrankia</taxon>
    </lineage>
</organism>
<dbReference type="Pfam" id="PF18571">
    <property type="entry name" value="VWA_3_C"/>
    <property type="match status" value="1"/>
</dbReference>
<gene>
    <name evidence="2" type="ORF">CC117_14840</name>
</gene>
<feature type="domain" description="VWFA" evidence="1">
    <location>
        <begin position="68"/>
        <end position="250"/>
    </location>
</feature>
<dbReference type="RefSeq" id="WP_071083579.1">
    <property type="nucleotide sequence ID" value="NZ_MBLM01000102.1"/>
</dbReference>
<sequence>MVDFSLEVSQNEYLAAGAGEVHAVITVTAHDVGTPAGGSPAGGSPGGGAADLGSGVAGRPVAGGPRAAEVILLDCSGSMDYPRTKIVEARRAARAAIEALPDGVAFAVVAGTSSATVVYPTGRTLVEASARTRQEAAEAVARVRAHGGTAIGEWLLLARDLMATRPDLIHHALLLTDGENQEAAEVLDAALAACEGHFQCDCRGVGADWKVAQLRRVASRLLGEVALLREPGAMADDFRSIIARALARGVDRVGLRLWAPRGAAVRFLRQVSPEIDDLTGRATQASPLSHDYPTGAWAAGTREYHLCLDVPPAQVGEERLAARVSLLVGDEEIARTRVRAVWTDDVELSTRIDGVVAHYTGQAELARAVQDGLAARRVGDEQTAVTLLGRAASLAAHTANGEALARLAKIVDIDDAATGSVRLRRQVDVLDEMDLDAGSTLTTPAQR</sequence>
<comment type="caution">
    <text evidence="2">The sequence shown here is derived from an EMBL/GenBank/DDBJ whole genome shotgun (WGS) entry which is preliminary data.</text>
</comment>
<evidence type="ECO:0000313" key="2">
    <source>
        <dbReference type="EMBL" id="OHV39478.1"/>
    </source>
</evidence>
<dbReference type="InterPro" id="IPR041176">
    <property type="entry name" value="VWA_3_C"/>
</dbReference>
<dbReference type="PANTHER" id="PTHR45737:SF6">
    <property type="entry name" value="VON WILLEBRAND FACTOR A DOMAIN-CONTAINING PROTEIN 5A"/>
    <property type="match status" value="1"/>
</dbReference>